<dbReference type="EC" id="3.2.1.23" evidence="3"/>
<dbReference type="Pfam" id="PF16353">
    <property type="entry name" value="LacZ_4"/>
    <property type="match status" value="1"/>
</dbReference>
<dbReference type="PANTHER" id="PTHR46323:SF2">
    <property type="entry name" value="BETA-GALACTOSIDASE"/>
    <property type="match status" value="1"/>
</dbReference>
<dbReference type="InterPro" id="IPR006103">
    <property type="entry name" value="Glyco_hydro_2_cat"/>
</dbReference>
<keyword evidence="10" id="KW-1185">Reference proteome</keyword>
<dbReference type="PRINTS" id="PR00132">
    <property type="entry name" value="GLHYDRLASE2"/>
</dbReference>
<dbReference type="InterPro" id="IPR008979">
    <property type="entry name" value="Galactose-bd-like_sf"/>
</dbReference>
<dbReference type="Gene3D" id="2.70.98.10">
    <property type="match status" value="1"/>
</dbReference>
<dbReference type="Pfam" id="PF02837">
    <property type="entry name" value="Glyco_hydro_2_N"/>
    <property type="match status" value="1"/>
</dbReference>
<feature type="domain" description="Beta galactosidase small chain/" evidence="8">
    <location>
        <begin position="612"/>
        <end position="930"/>
    </location>
</feature>
<dbReference type="InterPro" id="IPR036156">
    <property type="entry name" value="Beta-gal/glucu_dom_sf"/>
</dbReference>
<name>A0AA43TU60_9LECA</name>
<dbReference type="Pfam" id="PF02836">
    <property type="entry name" value="Glyco_hydro_2_C"/>
    <property type="match status" value="1"/>
</dbReference>
<dbReference type="SUPFAM" id="SSF74650">
    <property type="entry name" value="Galactose mutarotase-like"/>
    <property type="match status" value="1"/>
</dbReference>
<dbReference type="InterPro" id="IPR006104">
    <property type="entry name" value="Glyco_hydro_2_N"/>
</dbReference>
<dbReference type="InterPro" id="IPR004199">
    <property type="entry name" value="B-gal_small/dom_5"/>
</dbReference>
<dbReference type="Proteomes" id="UP001161017">
    <property type="component" value="Unassembled WGS sequence"/>
</dbReference>
<evidence type="ECO:0000256" key="1">
    <source>
        <dbReference type="ARBA" id="ARBA00001412"/>
    </source>
</evidence>
<dbReference type="InterPro" id="IPR014718">
    <property type="entry name" value="GH-type_carb-bd"/>
</dbReference>
<gene>
    <name evidence="9" type="primary">LAC4</name>
    <name evidence="9" type="ORF">OHK93_007542</name>
</gene>
<accession>A0AA43TU60</accession>
<evidence type="ECO:0000313" key="10">
    <source>
        <dbReference type="Proteomes" id="UP001161017"/>
    </source>
</evidence>
<organism evidence="9 10">
    <name type="scientific">Ramalina farinacea</name>
    <dbReference type="NCBI Taxonomy" id="258253"/>
    <lineage>
        <taxon>Eukaryota</taxon>
        <taxon>Fungi</taxon>
        <taxon>Dikarya</taxon>
        <taxon>Ascomycota</taxon>
        <taxon>Pezizomycotina</taxon>
        <taxon>Lecanoromycetes</taxon>
        <taxon>OSLEUM clade</taxon>
        <taxon>Lecanoromycetidae</taxon>
        <taxon>Lecanorales</taxon>
        <taxon>Lecanorineae</taxon>
        <taxon>Ramalinaceae</taxon>
        <taxon>Ramalina</taxon>
    </lineage>
</organism>
<dbReference type="Gene3D" id="2.60.120.260">
    <property type="entry name" value="Galactose-binding domain-like"/>
    <property type="match status" value="1"/>
</dbReference>
<evidence type="ECO:0000256" key="6">
    <source>
        <dbReference type="ARBA" id="ARBA00032230"/>
    </source>
</evidence>
<dbReference type="GO" id="GO:0030246">
    <property type="term" value="F:carbohydrate binding"/>
    <property type="evidence" value="ECO:0007669"/>
    <property type="project" value="InterPro"/>
</dbReference>
<dbReference type="PROSITE" id="PS00719">
    <property type="entry name" value="GLYCOSYL_HYDROL_F2_1"/>
    <property type="match status" value="1"/>
</dbReference>
<dbReference type="InterPro" id="IPR011013">
    <property type="entry name" value="Gal_mutarotase_sf_dom"/>
</dbReference>
<dbReference type="InterPro" id="IPR017853">
    <property type="entry name" value="GH"/>
</dbReference>
<protein>
    <recommendedName>
        <fullName evidence="3">beta-galactosidase</fullName>
        <ecNumber evidence="3">3.2.1.23</ecNumber>
    </recommendedName>
    <alternativeName>
        <fullName evidence="6">Lactase</fullName>
    </alternativeName>
</protein>
<proteinExistence type="inferred from homology"/>
<reference evidence="9" key="1">
    <citation type="journal article" date="2023" name="Genome Biol. Evol.">
        <title>First Whole Genome Sequence and Flow Cytometry Genome Size Data for the Lichen-Forming Fungus Ramalina farinacea (Ascomycota).</title>
        <authorList>
            <person name="Llewellyn T."/>
            <person name="Mian S."/>
            <person name="Hill R."/>
            <person name="Leitch I.J."/>
            <person name="Gaya E."/>
        </authorList>
    </citation>
    <scope>NUCLEOTIDE SEQUENCE</scope>
    <source>
        <strain evidence="9">LIQ254RAFAR</strain>
    </source>
</reference>
<comment type="catalytic activity">
    <reaction evidence="1">
        <text>Hydrolysis of terminal non-reducing beta-D-galactose residues in beta-D-galactosides.</text>
        <dbReference type="EC" id="3.2.1.23"/>
    </reaction>
</comment>
<dbReference type="Pfam" id="PF02929">
    <property type="entry name" value="Bgal_small_N"/>
    <property type="match status" value="1"/>
</dbReference>
<dbReference type="PANTHER" id="PTHR46323">
    <property type="entry name" value="BETA-GALACTOSIDASE"/>
    <property type="match status" value="1"/>
</dbReference>
<comment type="caution">
    <text evidence="9">The sequence shown here is derived from an EMBL/GenBank/DDBJ whole genome shotgun (WGS) entry which is preliminary data.</text>
</comment>
<dbReference type="SUPFAM" id="SSF51445">
    <property type="entry name" value="(Trans)glycosidases"/>
    <property type="match status" value="1"/>
</dbReference>
<dbReference type="GO" id="GO:0004565">
    <property type="term" value="F:beta-galactosidase activity"/>
    <property type="evidence" value="ECO:0007669"/>
    <property type="project" value="UniProtKB-EC"/>
</dbReference>
<evidence type="ECO:0000259" key="8">
    <source>
        <dbReference type="SMART" id="SM01038"/>
    </source>
</evidence>
<dbReference type="InterPro" id="IPR006101">
    <property type="entry name" value="Glyco_hydro_2"/>
</dbReference>
<dbReference type="InterPro" id="IPR023230">
    <property type="entry name" value="Glyco_hydro_2_CS"/>
</dbReference>
<dbReference type="SUPFAM" id="SSF49785">
    <property type="entry name" value="Galactose-binding domain-like"/>
    <property type="match status" value="1"/>
</dbReference>
<dbReference type="InterPro" id="IPR006102">
    <property type="entry name" value="Ig-like_GH2"/>
</dbReference>
<comment type="similarity">
    <text evidence="2 7">Belongs to the glycosyl hydrolase 2 family.</text>
</comment>
<dbReference type="GO" id="GO:0005990">
    <property type="term" value="P:lactose catabolic process"/>
    <property type="evidence" value="ECO:0007669"/>
    <property type="project" value="TreeGrafter"/>
</dbReference>
<evidence type="ECO:0000256" key="4">
    <source>
        <dbReference type="ARBA" id="ARBA00022801"/>
    </source>
</evidence>
<dbReference type="Gene3D" id="3.20.20.80">
    <property type="entry name" value="Glycosidases"/>
    <property type="match status" value="1"/>
</dbReference>
<evidence type="ECO:0000256" key="2">
    <source>
        <dbReference type="ARBA" id="ARBA00007401"/>
    </source>
</evidence>
<evidence type="ECO:0000256" key="3">
    <source>
        <dbReference type="ARBA" id="ARBA00012756"/>
    </source>
</evidence>
<dbReference type="InterPro" id="IPR013783">
    <property type="entry name" value="Ig-like_fold"/>
</dbReference>
<evidence type="ECO:0000256" key="7">
    <source>
        <dbReference type="RuleBase" id="RU361154"/>
    </source>
</evidence>
<keyword evidence="5 7" id="KW-0326">Glycosidase</keyword>
<dbReference type="SUPFAM" id="SSF49303">
    <property type="entry name" value="beta-Galactosidase/glucuronidase domain"/>
    <property type="match status" value="2"/>
</dbReference>
<dbReference type="SMART" id="SM01038">
    <property type="entry name" value="Bgal_small_N"/>
    <property type="match status" value="1"/>
</dbReference>
<dbReference type="EMBL" id="JAPUFD010000007">
    <property type="protein sequence ID" value="MDI1488268.1"/>
    <property type="molecule type" value="Genomic_DNA"/>
</dbReference>
<dbReference type="Pfam" id="PF00703">
    <property type="entry name" value="Glyco_hydro_2"/>
    <property type="match status" value="1"/>
</dbReference>
<sequence length="934" mass="105570">MELSYRLRFEGVDSAYHLWVNGEEIGYNQGSRNPAEFDISHVIRGDGQDLNTIRVKVYQWSDGSYIEDQDMWWLSGIFRDVYLVAFPRKAHIEDFFVKTILNDALDKAALEIDLAYYIQSPAHVMFKLTDAGGNVAEGWRTLDPEQTTCTCTLEVANPKLWDAEHPNLYDLSISLRTSKELAQRVDQQVGFRRVDIKDGLLHVNNVPISIRGVCRHDHHPRFGRAVPLEFIKHDLILMKKHNVNALRTSHYPNDPRLVHMANELGLYVMDEADLECHGTGVDAGSIPSDKLSWKGAYVDRMKQLVHRDKNNPCVIMWSLGNESFYGQNHQAMYDWSKSFDQTRPVHYEGGQGFRASDIHSYMYIGISDLAKLATQDGKDYQKPILQQEYAHAMGNGPGGLKEYMETYRKFRRLQGGYVWEWNNHGLVKKDDSPKPFYAYGGDFGDEPNDYNFVMDGLCHSEHYPSPGLTELKAAYSPILVERKGSKICAQNLYDFDNLSDVECIWSVMCYASTGKVQCLNQGRQGLSAQNTAKKQFDVMSCDERQLCCNTSQPETWLKVSLRNTKALSWCDAGFEISHADFRLDGGGSSTRIPRSLKGLQNPTTHAGKGSLRVSTSTCSLDFDLIKGQIKAWRYKNNELLDTHSPSCSPQLTFWRALTDNDDKGQAGDWRGHRLNALMHSVIAVSYKFDENSVFEIRVEEYIAPAIFAWGIDVVTTYKFSGDGALLIHVRGCPRGPTPSTLPRIGLEMELSHCYRNAEWFGLGPGATYKDMKQAGQLGVWKSNVDDMMYMYEMPQENGNRSETRWVKVTDERGIGFRAVLERNPASSGTSTSEALQCEPPSPLENWTFVDDSRAEAARPSGFDFALSRYTARDLDQAQHPQELKGGRAQDGMVFRIDDDHHGLGTAACGPDVLDQYRLNTRAFDFTVSLEPMGL</sequence>
<evidence type="ECO:0000313" key="9">
    <source>
        <dbReference type="EMBL" id="MDI1488268.1"/>
    </source>
</evidence>
<dbReference type="AlphaFoldDB" id="A0AA43TU60"/>
<dbReference type="InterPro" id="IPR050347">
    <property type="entry name" value="Bact_Beta-galactosidase"/>
</dbReference>
<evidence type="ECO:0000256" key="5">
    <source>
        <dbReference type="ARBA" id="ARBA00023295"/>
    </source>
</evidence>
<keyword evidence="4 7" id="KW-0378">Hydrolase</keyword>
<dbReference type="Gene3D" id="2.60.40.10">
    <property type="entry name" value="Immunoglobulins"/>
    <property type="match status" value="2"/>
</dbReference>
<dbReference type="GO" id="GO:0009341">
    <property type="term" value="C:beta-galactosidase complex"/>
    <property type="evidence" value="ECO:0007669"/>
    <property type="project" value="InterPro"/>
</dbReference>
<dbReference type="InterPro" id="IPR032312">
    <property type="entry name" value="LacZ_4"/>
</dbReference>